<evidence type="ECO:0000256" key="3">
    <source>
        <dbReference type="ARBA" id="ARBA00022692"/>
    </source>
</evidence>
<evidence type="ECO:0000313" key="7">
    <source>
        <dbReference type="EMBL" id="GFE55197.1"/>
    </source>
</evidence>
<dbReference type="Proteomes" id="UP001057455">
    <property type="component" value="Unassembled WGS sequence"/>
</dbReference>
<reference evidence="7" key="1">
    <citation type="submission" date="2019-12" db="EMBL/GenBank/DDBJ databases">
        <title>Genome sequence of Babesia ovis.</title>
        <authorList>
            <person name="Yamagishi J."/>
            <person name="Sevinc F."/>
            <person name="Xuan X."/>
        </authorList>
    </citation>
    <scope>NUCLEOTIDE SEQUENCE</scope>
    <source>
        <strain evidence="7">Selcuk</strain>
    </source>
</reference>
<evidence type="ECO:0000256" key="1">
    <source>
        <dbReference type="ARBA" id="ARBA00004370"/>
    </source>
</evidence>
<dbReference type="EMBL" id="BLIY01000017">
    <property type="protein sequence ID" value="GFE55197.1"/>
    <property type="molecule type" value="Genomic_DNA"/>
</dbReference>
<organism evidence="7 8">
    <name type="scientific">Babesia ovis</name>
    <dbReference type="NCBI Taxonomy" id="5869"/>
    <lineage>
        <taxon>Eukaryota</taxon>
        <taxon>Sar</taxon>
        <taxon>Alveolata</taxon>
        <taxon>Apicomplexa</taxon>
        <taxon>Aconoidasida</taxon>
        <taxon>Piroplasmida</taxon>
        <taxon>Babesiidae</taxon>
        <taxon>Babesia</taxon>
    </lineage>
</organism>
<proteinExistence type="inferred from homology"/>
<evidence type="ECO:0000256" key="4">
    <source>
        <dbReference type="ARBA" id="ARBA00022989"/>
    </source>
</evidence>
<feature type="transmembrane region" description="Helical" evidence="6">
    <location>
        <begin position="42"/>
        <end position="59"/>
    </location>
</feature>
<keyword evidence="4 6" id="KW-1133">Transmembrane helix</keyword>
<accession>A0A9W5WWA7</accession>
<evidence type="ECO:0000256" key="5">
    <source>
        <dbReference type="ARBA" id="ARBA00023136"/>
    </source>
</evidence>
<feature type="transmembrane region" description="Helical" evidence="6">
    <location>
        <begin position="66"/>
        <end position="85"/>
    </location>
</feature>
<keyword evidence="3 6" id="KW-0812">Transmembrane</keyword>
<protein>
    <submittedName>
        <fullName evidence="7">CBS domain-containing protein protein, putative</fullName>
    </submittedName>
</protein>
<sequence>MTPAEGKVTGDIGAEECILQGTCPLKMLWRAITGAGPESFDTGSFLGGVCFGAGMSIFLTKVLRGFFLVATGGLVTTIVLSHYGFISVNKEAIGTALRDGAQNFREKIALVLQSYGNPTQFLYKHIQHVPKDRFAASAVWMRVWPFGAGTAFCDLEAVDPGLSGLHSVN</sequence>
<name>A0A9W5WWA7_BABOV</name>
<comment type="similarity">
    <text evidence="2">Belongs to the FUN14 family.</text>
</comment>
<dbReference type="GO" id="GO:0016020">
    <property type="term" value="C:membrane"/>
    <property type="evidence" value="ECO:0007669"/>
    <property type="project" value="UniProtKB-SubCell"/>
</dbReference>
<evidence type="ECO:0000313" key="8">
    <source>
        <dbReference type="Proteomes" id="UP001057455"/>
    </source>
</evidence>
<evidence type="ECO:0000256" key="2">
    <source>
        <dbReference type="ARBA" id="ARBA00009160"/>
    </source>
</evidence>
<comment type="caution">
    <text evidence="7">The sequence shown here is derived from an EMBL/GenBank/DDBJ whole genome shotgun (WGS) entry which is preliminary data.</text>
</comment>
<dbReference type="InterPro" id="IPR007014">
    <property type="entry name" value="FUN14"/>
</dbReference>
<dbReference type="Pfam" id="PF04930">
    <property type="entry name" value="FUN14"/>
    <property type="match status" value="1"/>
</dbReference>
<dbReference type="AlphaFoldDB" id="A0A9W5WWA7"/>
<keyword evidence="5 6" id="KW-0472">Membrane</keyword>
<gene>
    <name evidence="7" type="ORF">BaOVIS_026010</name>
</gene>
<keyword evidence="8" id="KW-1185">Reference proteome</keyword>
<comment type="subcellular location">
    <subcellularLocation>
        <location evidence="1">Membrane</location>
    </subcellularLocation>
</comment>
<dbReference type="OrthoDB" id="366279at2759"/>
<evidence type="ECO:0000256" key="6">
    <source>
        <dbReference type="SAM" id="Phobius"/>
    </source>
</evidence>